<accession>A0A199XSL4</accession>
<dbReference type="PATRIC" id="fig|29536.5.peg.506"/>
<dbReference type="AlphaFoldDB" id="A0A199XSL4"/>
<feature type="signal peptide" evidence="5">
    <location>
        <begin position="1"/>
        <end position="20"/>
    </location>
</feature>
<dbReference type="Proteomes" id="UP000093807">
    <property type="component" value="Unassembled WGS sequence"/>
</dbReference>
<feature type="domain" description="Thioredoxin" evidence="7">
    <location>
        <begin position="122"/>
        <end position="232"/>
    </location>
</feature>
<evidence type="ECO:0000256" key="4">
    <source>
        <dbReference type="ARBA" id="ARBA00023284"/>
    </source>
</evidence>
<keyword evidence="3" id="KW-1015">Disulfide bond</keyword>
<dbReference type="CDD" id="cd02947">
    <property type="entry name" value="TRX_family"/>
    <property type="match status" value="1"/>
</dbReference>
<reference evidence="8 9" key="1">
    <citation type="submission" date="2016-06" db="EMBL/GenBank/DDBJ databases">
        <title>Draft genome sequence of Flavobacterium succinicans strain DD5b.</title>
        <authorList>
            <person name="Poehlein A."/>
            <person name="Daniel R."/>
            <person name="Simeonova D.D."/>
        </authorList>
    </citation>
    <scope>NUCLEOTIDE SEQUENCE [LARGE SCALE GENOMIC DNA]</scope>
    <source>
        <strain evidence="8 9">DD5b</strain>
    </source>
</reference>
<dbReference type="EMBL" id="JMTM01000017">
    <property type="protein sequence ID" value="OAZ04635.1"/>
    <property type="molecule type" value="Genomic_DNA"/>
</dbReference>
<name>A0A199XSL4_9FLAO</name>
<protein>
    <submittedName>
        <fullName evidence="8">Thioredoxin</fullName>
    </submittedName>
</protein>
<dbReference type="PROSITE" id="PS51257">
    <property type="entry name" value="PROKAR_LIPOPROTEIN"/>
    <property type="match status" value="1"/>
</dbReference>
<dbReference type="InterPro" id="IPR001763">
    <property type="entry name" value="Rhodanese-like_dom"/>
</dbReference>
<dbReference type="CDD" id="cd00158">
    <property type="entry name" value="RHOD"/>
    <property type="match status" value="1"/>
</dbReference>
<dbReference type="InterPro" id="IPR036249">
    <property type="entry name" value="Thioredoxin-like_sf"/>
</dbReference>
<keyword evidence="4" id="KW-0676">Redox-active center</keyword>
<dbReference type="OrthoDB" id="9808735at2"/>
<keyword evidence="9" id="KW-1185">Reference proteome</keyword>
<dbReference type="GO" id="GO:0045454">
    <property type="term" value="P:cell redox homeostasis"/>
    <property type="evidence" value="ECO:0007669"/>
    <property type="project" value="TreeGrafter"/>
</dbReference>
<evidence type="ECO:0000256" key="1">
    <source>
        <dbReference type="ARBA" id="ARBA00022448"/>
    </source>
</evidence>
<gene>
    <name evidence="8" type="primary">trxA_2</name>
    <name evidence="8" type="ORF">FLB_04770</name>
</gene>
<dbReference type="PROSITE" id="PS50206">
    <property type="entry name" value="RHODANESE_3"/>
    <property type="match status" value="1"/>
</dbReference>
<evidence type="ECO:0000259" key="6">
    <source>
        <dbReference type="PROSITE" id="PS50206"/>
    </source>
</evidence>
<dbReference type="RefSeq" id="WP_064714366.1">
    <property type="nucleotide sequence ID" value="NZ_JMTM01000017.1"/>
</dbReference>
<dbReference type="GO" id="GO:0015035">
    <property type="term" value="F:protein-disulfide reductase activity"/>
    <property type="evidence" value="ECO:0007669"/>
    <property type="project" value="TreeGrafter"/>
</dbReference>
<dbReference type="Gene3D" id="3.40.250.10">
    <property type="entry name" value="Rhodanese-like domain"/>
    <property type="match status" value="1"/>
</dbReference>
<dbReference type="PANTHER" id="PTHR45663">
    <property type="entry name" value="GEO12009P1"/>
    <property type="match status" value="1"/>
</dbReference>
<dbReference type="SUPFAM" id="SSF52821">
    <property type="entry name" value="Rhodanese/Cell cycle control phosphatase"/>
    <property type="match status" value="1"/>
</dbReference>
<dbReference type="PRINTS" id="PR00421">
    <property type="entry name" value="THIOREDOXIN"/>
</dbReference>
<feature type="chain" id="PRO_5008286884" evidence="5">
    <location>
        <begin position="21"/>
        <end position="232"/>
    </location>
</feature>
<dbReference type="Gene3D" id="3.40.30.10">
    <property type="entry name" value="Glutaredoxin"/>
    <property type="match status" value="1"/>
</dbReference>
<proteinExistence type="predicted"/>
<sequence>MKPFFITFIYLCIILSSCQAQTSKNIELLEAPAFAEKIKNIPNAQILDVRTPQEFAGDHIENAQNINWLNADFATNATTLDKTKPVFVYCKAGSRSQKAAEKLAEMGFTTIYDLKGGILKWEAAGLSKPSEKRIGINKQQFEALLNSDKKVLINFFAPWCAPCKKMEPYILKMQKENNDKVVIVRLNADENKTIMKELKVEELPTLLLYENKNLKWKSNGFVSEEDLKKQIL</sequence>
<dbReference type="Pfam" id="PF00581">
    <property type="entry name" value="Rhodanese"/>
    <property type="match status" value="1"/>
</dbReference>
<dbReference type="PANTHER" id="PTHR45663:SF11">
    <property type="entry name" value="GEO12009P1"/>
    <property type="match status" value="1"/>
</dbReference>
<evidence type="ECO:0000313" key="8">
    <source>
        <dbReference type="EMBL" id="OAZ04635.1"/>
    </source>
</evidence>
<keyword evidence="2" id="KW-0249">Electron transport</keyword>
<evidence type="ECO:0000313" key="9">
    <source>
        <dbReference type="Proteomes" id="UP000093807"/>
    </source>
</evidence>
<evidence type="ECO:0000256" key="2">
    <source>
        <dbReference type="ARBA" id="ARBA00022982"/>
    </source>
</evidence>
<organism evidence="8 9">
    <name type="scientific">Flavobacterium succinicans</name>
    <dbReference type="NCBI Taxonomy" id="29536"/>
    <lineage>
        <taxon>Bacteria</taxon>
        <taxon>Pseudomonadati</taxon>
        <taxon>Bacteroidota</taxon>
        <taxon>Flavobacteriia</taxon>
        <taxon>Flavobacteriales</taxon>
        <taxon>Flavobacteriaceae</taxon>
        <taxon>Flavobacterium</taxon>
    </lineage>
</organism>
<dbReference type="PROSITE" id="PS51352">
    <property type="entry name" value="THIOREDOXIN_2"/>
    <property type="match status" value="1"/>
</dbReference>
<comment type="caution">
    <text evidence="8">The sequence shown here is derived from an EMBL/GenBank/DDBJ whole genome shotgun (WGS) entry which is preliminary data.</text>
</comment>
<evidence type="ECO:0000259" key="7">
    <source>
        <dbReference type="PROSITE" id="PS51352"/>
    </source>
</evidence>
<keyword evidence="1" id="KW-0813">Transport</keyword>
<keyword evidence="5" id="KW-0732">Signal</keyword>
<evidence type="ECO:0000256" key="3">
    <source>
        <dbReference type="ARBA" id="ARBA00023157"/>
    </source>
</evidence>
<dbReference type="SUPFAM" id="SSF52833">
    <property type="entry name" value="Thioredoxin-like"/>
    <property type="match status" value="1"/>
</dbReference>
<feature type="domain" description="Rhodanese" evidence="6">
    <location>
        <begin position="40"/>
        <end position="130"/>
    </location>
</feature>
<dbReference type="PROSITE" id="PS00194">
    <property type="entry name" value="THIOREDOXIN_1"/>
    <property type="match status" value="1"/>
</dbReference>
<dbReference type="InterPro" id="IPR036873">
    <property type="entry name" value="Rhodanese-like_dom_sf"/>
</dbReference>
<dbReference type="SMART" id="SM00450">
    <property type="entry name" value="RHOD"/>
    <property type="match status" value="1"/>
</dbReference>
<dbReference type="Pfam" id="PF00085">
    <property type="entry name" value="Thioredoxin"/>
    <property type="match status" value="1"/>
</dbReference>
<dbReference type="InterPro" id="IPR013766">
    <property type="entry name" value="Thioredoxin_domain"/>
</dbReference>
<evidence type="ECO:0000256" key="5">
    <source>
        <dbReference type="SAM" id="SignalP"/>
    </source>
</evidence>
<dbReference type="GO" id="GO:0005829">
    <property type="term" value="C:cytosol"/>
    <property type="evidence" value="ECO:0007669"/>
    <property type="project" value="TreeGrafter"/>
</dbReference>
<dbReference type="InterPro" id="IPR017937">
    <property type="entry name" value="Thioredoxin_CS"/>
</dbReference>